<evidence type="ECO:0008006" key="4">
    <source>
        <dbReference type="Google" id="ProtNLM"/>
    </source>
</evidence>
<keyword evidence="1" id="KW-1133">Transmembrane helix</keyword>
<keyword evidence="1" id="KW-0472">Membrane</keyword>
<name>A0ABN3JN82_9ACTN</name>
<keyword evidence="3" id="KW-1185">Reference proteome</keyword>
<protein>
    <recommendedName>
        <fullName evidence="4">Integral membrane protein</fullName>
    </recommendedName>
</protein>
<feature type="transmembrane region" description="Helical" evidence="1">
    <location>
        <begin position="271"/>
        <end position="291"/>
    </location>
</feature>
<feature type="transmembrane region" description="Helical" evidence="1">
    <location>
        <begin position="177"/>
        <end position="195"/>
    </location>
</feature>
<keyword evidence="1" id="KW-0812">Transmembrane</keyword>
<sequence>MAGSTGTTRGFVLFATAATFLVALAGAAAVLIPVHGAAAHGLWLFGGWSVIAAAAVWCAEAAVARVRRSRRSTRQGETRTLHLYTTGIVATAFVGELTLIVARLTRGQEDATAWAAGGLFLALLGAASWRTADVSDRYGSASGHTPSDGILTIAPFVLSEACGAWLTARFAVEGPLWAAWALGGAMVALAAGFWLSDSQDWSAHDRYLKVFGAAGALGAGGVVADFALRGETMAAWWAGGIAVGVPLLVVGALCLTSALRRRATGRRGRTAPPGAQLAGILVPLASVAWAMSHGEPWSAADSGERLLRVGWLAAAGAVLLLVQNGVLLWTGTGQPRGWTADMARRVRELALEEAGSAGRPDRSGRLSRGYAGYGPGWSSPEGEWDWEREQAWERERERLREREREWERERERNWERRLRELDSTPDSVPTWWRRLAQPLRSAAVIQIHRRTALTTGLALDEVWPRIALVASDEVLRQVRRGERGVLVWRITVAAALCTAGAWLLIALTGFGGFRYTDWRPVPLVWGPLLVAAIALVQARRLLAEVTQAKADALEVYRYDLAKRMHITLPPDPSGPYMIRLARALSGAEPSDRSEWHRPREQELPDGARLDELADLVALRVRSGVRAEVRQAIRERYASHDPRRPAGAAGSDLDLTALAREVANRAAGPVAEDLKSHLKDHLTELHRQFERDVRAAIHSSMKESMAGPALSNFVGYLAIELDRGQQDVRADGCAVTAPAGQRVKLFVSVVRDPRARDLPSVVTSTPGRDFFVFEPVRVEGGRDTRTVSFDAMADSSTLTPLPQRRNLLVENEQQTAFEFQLPEEEGGHEVWFQLYQAGHLVQVVALKVEARAPAGATGDV</sequence>
<feature type="transmembrane region" description="Helical" evidence="1">
    <location>
        <begin position="234"/>
        <end position="259"/>
    </location>
</feature>
<feature type="transmembrane region" description="Helical" evidence="1">
    <location>
        <begin position="42"/>
        <end position="63"/>
    </location>
</feature>
<feature type="transmembrane region" description="Helical" evidence="1">
    <location>
        <begin position="111"/>
        <end position="129"/>
    </location>
</feature>
<evidence type="ECO:0000313" key="2">
    <source>
        <dbReference type="EMBL" id="GAA2433423.1"/>
    </source>
</evidence>
<gene>
    <name evidence="2" type="ORF">GCM10010421_23030</name>
</gene>
<evidence type="ECO:0000256" key="1">
    <source>
        <dbReference type="SAM" id="Phobius"/>
    </source>
</evidence>
<dbReference type="Proteomes" id="UP001500460">
    <property type="component" value="Unassembled WGS sequence"/>
</dbReference>
<feature type="transmembrane region" description="Helical" evidence="1">
    <location>
        <begin position="12"/>
        <end position="36"/>
    </location>
</feature>
<comment type="caution">
    <text evidence="2">The sequence shown here is derived from an EMBL/GenBank/DDBJ whole genome shotgun (WGS) entry which is preliminary data.</text>
</comment>
<dbReference type="RefSeq" id="WP_344602288.1">
    <property type="nucleotide sequence ID" value="NZ_BAAATK010000011.1"/>
</dbReference>
<feature type="transmembrane region" description="Helical" evidence="1">
    <location>
        <begin position="83"/>
        <end position="105"/>
    </location>
</feature>
<evidence type="ECO:0000313" key="3">
    <source>
        <dbReference type="Proteomes" id="UP001500460"/>
    </source>
</evidence>
<feature type="transmembrane region" description="Helical" evidence="1">
    <location>
        <begin position="486"/>
        <end position="511"/>
    </location>
</feature>
<proteinExistence type="predicted"/>
<feature type="transmembrane region" description="Helical" evidence="1">
    <location>
        <begin position="311"/>
        <end position="329"/>
    </location>
</feature>
<feature type="transmembrane region" description="Helical" evidence="1">
    <location>
        <begin position="207"/>
        <end position="228"/>
    </location>
</feature>
<feature type="transmembrane region" description="Helical" evidence="1">
    <location>
        <begin position="150"/>
        <end position="171"/>
    </location>
</feature>
<dbReference type="EMBL" id="BAAATK010000011">
    <property type="protein sequence ID" value="GAA2433423.1"/>
    <property type="molecule type" value="Genomic_DNA"/>
</dbReference>
<reference evidence="2 3" key="1">
    <citation type="journal article" date="2019" name="Int. J. Syst. Evol. Microbiol.">
        <title>The Global Catalogue of Microorganisms (GCM) 10K type strain sequencing project: providing services to taxonomists for standard genome sequencing and annotation.</title>
        <authorList>
            <consortium name="The Broad Institute Genomics Platform"/>
            <consortium name="The Broad Institute Genome Sequencing Center for Infectious Disease"/>
            <person name="Wu L."/>
            <person name="Ma J."/>
        </authorList>
    </citation>
    <scope>NUCLEOTIDE SEQUENCE [LARGE SCALE GENOMIC DNA]</scope>
    <source>
        <strain evidence="2 3">JCM 6922</strain>
    </source>
</reference>
<organism evidence="2 3">
    <name type="scientific">Streptomyces glaucus</name>
    <dbReference type="NCBI Taxonomy" id="284029"/>
    <lineage>
        <taxon>Bacteria</taxon>
        <taxon>Bacillati</taxon>
        <taxon>Actinomycetota</taxon>
        <taxon>Actinomycetes</taxon>
        <taxon>Kitasatosporales</taxon>
        <taxon>Streptomycetaceae</taxon>
        <taxon>Streptomyces</taxon>
    </lineage>
</organism>
<accession>A0ABN3JN82</accession>